<evidence type="ECO:0000256" key="1">
    <source>
        <dbReference type="ARBA" id="ARBA00010692"/>
    </source>
</evidence>
<comment type="subcellular location">
    <subcellularLocation>
        <location evidence="2">Cell membrane</location>
        <topology evidence="2">Multi-pass membrane protein</topology>
    </subcellularLocation>
</comment>
<comment type="similarity">
    <text evidence="1 2">Belongs to the BioY family.</text>
</comment>
<dbReference type="GO" id="GO:0005886">
    <property type="term" value="C:plasma membrane"/>
    <property type="evidence" value="ECO:0007669"/>
    <property type="project" value="UniProtKB-SubCell"/>
</dbReference>
<keyword evidence="2" id="KW-0813">Transport</keyword>
<organism evidence="4 5">
    <name type="scientific">Candidatus Intestinimonas pullistercoris</name>
    <dbReference type="NCBI Taxonomy" id="2838623"/>
    <lineage>
        <taxon>Bacteria</taxon>
        <taxon>Bacillati</taxon>
        <taxon>Bacillota</taxon>
        <taxon>Clostridia</taxon>
        <taxon>Eubacteriales</taxon>
        <taxon>Intestinimonas</taxon>
    </lineage>
</organism>
<feature type="transmembrane region" description="Helical" evidence="3">
    <location>
        <begin position="110"/>
        <end position="133"/>
    </location>
</feature>
<keyword evidence="2 3" id="KW-0472">Membrane</keyword>
<gene>
    <name evidence="4" type="ORF">H9701_03045</name>
</gene>
<keyword evidence="3" id="KW-1133">Transmembrane helix</keyword>
<proteinExistence type="inferred from homology"/>
<name>A0A9D2SZX5_9FIRM</name>
<dbReference type="InterPro" id="IPR003784">
    <property type="entry name" value="BioY"/>
</dbReference>
<dbReference type="PIRSF" id="PIRSF016661">
    <property type="entry name" value="BioY"/>
    <property type="match status" value="1"/>
</dbReference>
<dbReference type="Gene3D" id="1.10.1760.20">
    <property type="match status" value="1"/>
</dbReference>
<evidence type="ECO:0000313" key="4">
    <source>
        <dbReference type="EMBL" id="HJC40514.1"/>
    </source>
</evidence>
<reference evidence="4" key="1">
    <citation type="journal article" date="2021" name="PeerJ">
        <title>Extensive microbial diversity within the chicken gut microbiome revealed by metagenomics and culture.</title>
        <authorList>
            <person name="Gilroy R."/>
            <person name="Ravi A."/>
            <person name="Getino M."/>
            <person name="Pursley I."/>
            <person name="Horton D.L."/>
            <person name="Alikhan N.F."/>
            <person name="Baker D."/>
            <person name="Gharbi K."/>
            <person name="Hall N."/>
            <person name="Watson M."/>
            <person name="Adriaenssens E.M."/>
            <person name="Foster-Nyarko E."/>
            <person name="Jarju S."/>
            <person name="Secka A."/>
            <person name="Antonio M."/>
            <person name="Oren A."/>
            <person name="Chaudhuri R.R."/>
            <person name="La Ragione R."/>
            <person name="Hildebrand F."/>
            <person name="Pallen M.J."/>
        </authorList>
    </citation>
    <scope>NUCLEOTIDE SEQUENCE</scope>
    <source>
        <strain evidence="4">CHK186-1790</strain>
    </source>
</reference>
<sequence length="184" mass="18961">MRDQTRMLPLTALLAALTAVGAFLRIPLGSMSLTLQFFFTALAGVLLGPKWGAASQAAYVALGLAGLPIFTLGGGLGYILQPSFGFLVGLIPAAALIGALTRGRPGTARVVLASTAGLGVLYLVGLPYLYLIQNAYLGRGLSWPVVVWTGMLVYLPGDALKIAALAVVCRPLRRALGRGAAPAA</sequence>
<evidence type="ECO:0000256" key="3">
    <source>
        <dbReference type="SAM" id="Phobius"/>
    </source>
</evidence>
<dbReference type="PANTHER" id="PTHR34295">
    <property type="entry name" value="BIOTIN TRANSPORTER BIOY"/>
    <property type="match status" value="1"/>
</dbReference>
<dbReference type="AlphaFoldDB" id="A0A9D2SZX5"/>
<evidence type="ECO:0000313" key="5">
    <source>
        <dbReference type="Proteomes" id="UP000823882"/>
    </source>
</evidence>
<evidence type="ECO:0000256" key="2">
    <source>
        <dbReference type="PIRNR" id="PIRNR016661"/>
    </source>
</evidence>
<dbReference type="EMBL" id="DWWJ01000061">
    <property type="protein sequence ID" value="HJC40514.1"/>
    <property type="molecule type" value="Genomic_DNA"/>
</dbReference>
<comment type="caution">
    <text evidence="4">The sequence shown here is derived from an EMBL/GenBank/DDBJ whole genome shotgun (WGS) entry which is preliminary data.</text>
</comment>
<dbReference type="Proteomes" id="UP000823882">
    <property type="component" value="Unassembled WGS sequence"/>
</dbReference>
<dbReference type="PANTHER" id="PTHR34295:SF1">
    <property type="entry name" value="BIOTIN TRANSPORTER BIOY"/>
    <property type="match status" value="1"/>
</dbReference>
<feature type="transmembrane region" description="Helical" evidence="3">
    <location>
        <begin position="31"/>
        <end position="47"/>
    </location>
</feature>
<accession>A0A9D2SZX5</accession>
<keyword evidence="2" id="KW-1003">Cell membrane</keyword>
<protein>
    <recommendedName>
        <fullName evidence="2">Biotin transporter</fullName>
    </recommendedName>
</protein>
<dbReference type="GO" id="GO:0015225">
    <property type="term" value="F:biotin transmembrane transporter activity"/>
    <property type="evidence" value="ECO:0007669"/>
    <property type="project" value="UniProtKB-UniRule"/>
</dbReference>
<feature type="transmembrane region" description="Helical" evidence="3">
    <location>
        <begin position="59"/>
        <end position="80"/>
    </location>
</feature>
<keyword evidence="3" id="KW-0812">Transmembrane</keyword>
<reference evidence="4" key="2">
    <citation type="submission" date="2021-04" db="EMBL/GenBank/DDBJ databases">
        <authorList>
            <person name="Gilroy R."/>
        </authorList>
    </citation>
    <scope>NUCLEOTIDE SEQUENCE</scope>
    <source>
        <strain evidence="4">CHK186-1790</strain>
    </source>
</reference>
<dbReference type="Pfam" id="PF02632">
    <property type="entry name" value="BioY"/>
    <property type="match status" value="1"/>
</dbReference>
<feature type="transmembrane region" description="Helical" evidence="3">
    <location>
        <begin position="86"/>
        <end position="103"/>
    </location>
</feature>
<feature type="transmembrane region" description="Helical" evidence="3">
    <location>
        <begin position="145"/>
        <end position="168"/>
    </location>
</feature>